<dbReference type="Proteomes" id="UP001314681">
    <property type="component" value="Unassembled WGS sequence"/>
</dbReference>
<evidence type="ECO:0000256" key="1">
    <source>
        <dbReference type="ARBA" id="ARBA00006479"/>
    </source>
</evidence>
<dbReference type="Gene3D" id="3.30.420.40">
    <property type="match status" value="2"/>
</dbReference>
<dbReference type="RefSeq" id="WP_238726176.1">
    <property type="nucleotide sequence ID" value="NZ_JAHQCX010000001.1"/>
</dbReference>
<sequence>MKCLACDFGGSSVKYALVDDQAQMEESGKLPAPLDSAEQYVDTVGRLYDEYRNRIEGIAISMPGYINPENGYLSDAGAYMQLYGNSIIDLLKNRCPIPIAVENDGKCAALAEAWKGSLAGCKNAVALVLGSGIAGGIIKDGKIHSGRDFAAGELSYLITDPTKHNELGCAYMSAAMHGLTYRVCKAKNIDLAVQDAASILKWLDENIRMPYVEPDRELKKIKADGISIFQWLSEGDTDILSIYRNFIRTLAQVVHSVQLCFAPEKISIGGGLSLQKRIFRDLEDELQSYYQGMRLGRQLHATIVKSRYLNECNLVGAMYNYLLHFGYS</sequence>
<proteinExistence type="inferred from homology"/>
<dbReference type="InterPro" id="IPR000600">
    <property type="entry name" value="ROK"/>
</dbReference>
<dbReference type="EMBL" id="JAHQCX010000001">
    <property type="protein sequence ID" value="MBU9724770.1"/>
    <property type="molecule type" value="Genomic_DNA"/>
</dbReference>
<evidence type="ECO:0000313" key="3">
    <source>
        <dbReference type="Proteomes" id="UP001314681"/>
    </source>
</evidence>
<dbReference type="InterPro" id="IPR043129">
    <property type="entry name" value="ATPase_NBD"/>
</dbReference>
<dbReference type="PANTHER" id="PTHR18964:SF170">
    <property type="entry name" value="SUGAR KINASE"/>
    <property type="match status" value="1"/>
</dbReference>
<dbReference type="CDD" id="cd24152">
    <property type="entry name" value="ASKHA_NBD_ROK-like"/>
    <property type="match status" value="1"/>
</dbReference>
<comment type="caution">
    <text evidence="2">The sequence shown here is derived from an EMBL/GenBank/DDBJ whole genome shotgun (WGS) entry which is preliminary data.</text>
</comment>
<accession>A0ABS6K2R7</accession>
<gene>
    <name evidence="2" type="ORF">KTH90_01950</name>
</gene>
<organism evidence="2 3">
    <name type="scientific">Diplocloster modestus</name>
    <dbReference type="NCBI Taxonomy" id="2850322"/>
    <lineage>
        <taxon>Bacteria</taxon>
        <taxon>Bacillati</taxon>
        <taxon>Bacillota</taxon>
        <taxon>Clostridia</taxon>
        <taxon>Lachnospirales</taxon>
        <taxon>Lachnospiraceae</taxon>
        <taxon>Diplocloster</taxon>
    </lineage>
</organism>
<evidence type="ECO:0000313" key="2">
    <source>
        <dbReference type="EMBL" id="MBU9724770.1"/>
    </source>
</evidence>
<name>A0ABS6K2R7_9FIRM</name>
<dbReference type="Pfam" id="PF00480">
    <property type="entry name" value="ROK"/>
    <property type="match status" value="1"/>
</dbReference>
<reference evidence="2 3" key="1">
    <citation type="submission" date="2021-06" db="EMBL/GenBank/DDBJ databases">
        <title>Description of novel taxa of the family Lachnospiraceae.</title>
        <authorList>
            <person name="Chaplin A.V."/>
            <person name="Sokolova S.R."/>
            <person name="Pikina A.P."/>
            <person name="Korzhanova M."/>
            <person name="Belova V."/>
            <person name="Korostin D."/>
            <person name="Efimov B.A."/>
        </authorList>
    </citation>
    <scope>NUCLEOTIDE SEQUENCE [LARGE SCALE GENOMIC DNA]</scope>
    <source>
        <strain evidence="2 3">ASD4241</strain>
    </source>
</reference>
<comment type="similarity">
    <text evidence="1">Belongs to the ROK (NagC/XylR) family.</text>
</comment>
<protein>
    <submittedName>
        <fullName evidence="2">ROK family protein</fullName>
    </submittedName>
</protein>
<dbReference type="SUPFAM" id="SSF53067">
    <property type="entry name" value="Actin-like ATPase domain"/>
    <property type="match status" value="1"/>
</dbReference>
<keyword evidence="3" id="KW-1185">Reference proteome</keyword>
<dbReference type="PANTHER" id="PTHR18964">
    <property type="entry name" value="ROK (REPRESSOR, ORF, KINASE) FAMILY"/>
    <property type="match status" value="1"/>
</dbReference>